<organism evidence="3 4">
    <name type="scientific">Septoria linicola</name>
    <dbReference type="NCBI Taxonomy" id="215465"/>
    <lineage>
        <taxon>Eukaryota</taxon>
        <taxon>Fungi</taxon>
        <taxon>Dikarya</taxon>
        <taxon>Ascomycota</taxon>
        <taxon>Pezizomycotina</taxon>
        <taxon>Dothideomycetes</taxon>
        <taxon>Dothideomycetidae</taxon>
        <taxon>Mycosphaerellales</taxon>
        <taxon>Mycosphaerellaceae</taxon>
        <taxon>Septoria</taxon>
    </lineage>
</organism>
<reference evidence="3" key="1">
    <citation type="submission" date="2022-06" db="EMBL/GenBank/DDBJ databases">
        <title>Complete genome sequences of two strains of the flax pathogen Septoria linicola.</title>
        <authorList>
            <person name="Lapalu N."/>
            <person name="Simon A."/>
            <person name="Demenou B."/>
            <person name="Paumier D."/>
            <person name="Guillot M.-P."/>
            <person name="Gout L."/>
            <person name="Valade R."/>
        </authorList>
    </citation>
    <scope>NUCLEOTIDE SEQUENCE</scope>
    <source>
        <strain evidence="3">SE15195</strain>
    </source>
</reference>
<evidence type="ECO:0000313" key="3">
    <source>
        <dbReference type="EMBL" id="USW56676.1"/>
    </source>
</evidence>
<keyword evidence="4" id="KW-1185">Reference proteome</keyword>
<sequence length="115" mass="11760">MQLTTALNAVVVLLAASVVAAPVPTNADGLLTPAPGASILSRNASPEPGFISSLVKAFKKKPTGPGRLHAVPGSPASQAKWRAFQGSRATGTTPKVEKGDMVYNKDTGTFSPFNG</sequence>
<dbReference type="Proteomes" id="UP001056384">
    <property type="component" value="Chromosome 9"/>
</dbReference>
<proteinExistence type="predicted"/>
<feature type="region of interest" description="Disordered" evidence="1">
    <location>
        <begin position="85"/>
        <end position="115"/>
    </location>
</feature>
<dbReference type="AlphaFoldDB" id="A0A9Q9B3R3"/>
<feature type="compositionally biased region" description="Polar residues" evidence="1">
    <location>
        <begin position="106"/>
        <end position="115"/>
    </location>
</feature>
<keyword evidence="2" id="KW-0732">Signal</keyword>
<feature type="signal peptide" evidence="2">
    <location>
        <begin position="1"/>
        <end position="20"/>
    </location>
</feature>
<evidence type="ECO:0000256" key="2">
    <source>
        <dbReference type="SAM" id="SignalP"/>
    </source>
</evidence>
<evidence type="ECO:0000256" key="1">
    <source>
        <dbReference type="SAM" id="MobiDB-lite"/>
    </source>
</evidence>
<protein>
    <submittedName>
        <fullName evidence="3">Uncharacterized protein</fullName>
    </submittedName>
</protein>
<feature type="chain" id="PRO_5040164232" evidence="2">
    <location>
        <begin position="21"/>
        <end position="115"/>
    </location>
</feature>
<dbReference type="EMBL" id="CP099426">
    <property type="protein sequence ID" value="USW56676.1"/>
    <property type="molecule type" value="Genomic_DNA"/>
</dbReference>
<accession>A0A9Q9B3R3</accession>
<gene>
    <name evidence="3" type="ORF">Slin15195_G099950</name>
</gene>
<evidence type="ECO:0000313" key="4">
    <source>
        <dbReference type="Proteomes" id="UP001056384"/>
    </source>
</evidence>
<name>A0A9Q9B3R3_9PEZI</name>